<dbReference type="PROSITE" id="PS00211">
    <property type="entry name" value="ABC_TRANSPORTER_1"/>
    <property type="match status" value="1"/>
</dbReference>
<protein>
    <submittedName>
        <fullName evidence="7">ATP-binding cassette domain-containing protein</fullName>
    </submittedName>
</protein>
<accession>A0A5B8L7P8</accession>
<evidence type="ECO:0000256" key="1">
    <source>
        <dbReference type="ARBA" id="ARBA00005417"/>
    </source>
</evidence>
<dbReference type="InterPro" id="IPR052156">
    <property type="entry name" value="BCAA_Transport_ATP-bd_LivF"/>
</dbReference>
<dbReference type="InterPro" id="IPR003439">
    <property type="entry name" value="ABC_transporter-like_ATP-bd"/>
</dbReference>
<dbReference type="PANTHER" id="PTHR43820:SF4">
    <property type="entry name" value="HIGH-AFFINITY BRANCHED-CHAIN AMINO ACID TRANSPORT ATP-BINDING PROTEIN LIVF"/>
    <property type="match status" value="1"/>
</dbReference>
<dbReference type="GO" id="GO:0016887">
    <property type="term" value="F:ATP hydrolysis activity"/>
    <property type="evidence" value="ECO:0007669"/>
    <property type="project" value="InterPro"/>
</dbReference>
<dbReference type="Pfam" id="PF00005">
    <property type="entry name" value="ABC_tran"/>
    <property type="match status" value="1"/>
</dbReference>
<dbReference type="GO" id="GO:0015807">
    <property type="term" value="P:L-amino acid transport"/>
    <property type="evidence" value="ECO:0007669"/>
    <property type="project" value="TreeGrafter"/>
</dbReference>
<feature type="domain" description="ABC transporter" evidence="6">
    <location>
        <begin position="1"/>
        <end position="232"/>
    </location>
</feature>
<keyword evidence="4 7" id="KW-0067">ATP-binding</keyword>
<evidence type="ECO:0000256" key="5">
    <source>
        <dbReference type="ARBA" id="ARBA00022970"/>
    </source>
</evidence>
<evidence type="ECO:0000313" key="7">
    <source>
        <dbReference type="EMBL" id="QDZ03418.1"/>
    </source>
</evidence>
<dbReference type="RefSeq" id="WP_146302051.1">
    <property type="nucleotide sequence ID" value="NZ_CP042301.2"/>
</dbReference>
<dbReference type="GO" id="GO:0005524">
    <property type="term" value="F:ATP binding"/>
    <property type="evidence" value="ECO:0007669"/>
    <property type="project" value="UniProtKB-KW"/>
</dbReference>
<keyword evidence="8" id="KW-1185">Reference proteome</keyword>
<dbReference type="AlphaFoldDB" id="A0A5B8L7P8"/>
<dbReference type="OrthoDB" id="8456083at2"/>
<dbReference type="Proteomes" id="UP000321389">
    <property type="component" value="Chromosome"/>
</dbReference>
<reference evidence="7" key="1">
    <citation type="submission" date="2020-04" db="EMBL/GenBank/DDBJ databases">
        <title>Nitratireductor sp. nov. isolated from mangrove soil.</title>
        <authorList>
            <person name="Ye Y."/>
        </authorList>
    </citation>
    <scope>NUCLEOTIDE SEQUENCE</scope>
    <source>
        <strain evidence="7">SY7</strain>
    </source>
</reference>
<dbReference type="PROSITE" id="PS50893">
    <property type="entry name" value="ABC_TRANSPORTER_2"/>
    <property type="match status" value="1"/>
</dbReference>
<proteinExistence type="inferred from homology"/>
<evidence type="ECO:0000313" key="8">
    <source>
        <dbReference type="Proteomes" id="UP000321389"/>
    </source>
</evidence>
<gene>
    <name evidence="7" type="ORF">FQ775_19050</name>
</gene>
<dbReference type="SUPFAM" id="SSF52540">
    <property type="entry name" value="P-loop containing nucleoside triphosphate hydrolases"/>
    <property type="match status" value="1"/>
</dbReference>
<dbReference type="KEGG" id="niy:FQ775_19050"/>
<sequence>MTCKGVTARYSRITVVSGVDLSLHAGELLAVLGANGAGKSSMLGAIAGIVNGGGEIRVRGRSVGRLSTPARAATGIAFVPEQRGNIFATMSVRENIDVGLRLLPPGERELQREFILELFPILKQRDQAMAGVLSGGEQQMLAIGLALGRNPDVLILDEPSQGLAPAVFDILEHAFDILKRKGLALLLAEQNVPFAARVADRYIIMSYGSVVQTGGREDLENPEELADAFMGAGNG</sequence>
<evidence type="ECO:0000256" key="4">
    <source>
        <dbReference type="ARBA" id="ARBA00022840"/>
    </source>
</evidence>
<dbReference type="EMBL" id="CP042301">
    <property type="protein sequence ID" value="QDZ03418.1"/>
    <property type="molecule type" value="Genomic_DNA"/>
</dbReference>
<dbReference type="Gene3D" id="3.40.50.300">
    <property type="entry name" value="P-loop containing nucleotide triphosphate hydrolases"/>
    <property type="match status" value="1"/>
</dbReference>
<dbReference type="InterPro" id="IPR027417">
    <property type="entry name" value="P-loop_NTPase"/>
</dbReference>
<organism evidence="7 8">
    <name type="scientific">Nitratireductor mangrovi</name>
    <dbReference type="NCBI Taxonomy" id="2599600"/>
    <lineage>
        <taxon>Bacteria</taxon>
        <taxon>Pseudomonadati</taxon>
        <taxon>Pseudomonadota</taxon>
        <taxon>Alphaproteobacteria</taxon>
        <taxon>Hyphomicrobiales</taxon>
        <taxon>Phyllobacteriaceae</taxon>
        <taxon>Nitratireductor</taxon>
    </lineage>
</organism>
<keyword evidence="3" id="KW-0547">Nucleotide-binding</keyword>
<evidence type="ECO:0000256" key="2">
    <source>
        <dbReference type="ARBA" id="ARBA00022448"/>
    </source>
</evidence>
<comment type="similarity">
    <text evidence="1">Belongs to the ABC transporter superfamily.</text>
</comment>
<dbReference type="InterPro" id="IPR017871">
    <property type="entry name" value="ABC_transporter-like_CS"/>
</dbReference>
<dbReference type="InterPro" id="IPR003593">
    <property type="entry name" value="AAA+_ATPase"/>
</dbReference>
<dbReference type="GO" id="GO:0015658">
    <property type="term" value="F:branched-chain amino acid transmembrane transporter activity"/>
    <property type="evidence" value="ECO:0007669"/>
    <property type="project" value="TreeGrafter"/>
</dbReference>
<name>A0A5B8L7P8_9HYPH</name>
<keyword evidence="2" id="KW-0813">Transport</keyword>
<keyword evidence="5" id="KW-0029">Amino-acid transport</keyword>
<evidence type="ECO:0000256" key="3">
    <source>
        <dbReference type="ARBA" id="ARBA00022741"/>
    </source>
</evidence>
<evidence type="ECO:0000259" key="6">
    <source>
        <dbReference type="PROSITE" id="PS50893"/>
    </source>
</evidence>
<dbReference type="SMART" id="SM00382">
    <property type="entry name" value="AAA"/>
    <property type="match status" value="1"/>
</dbReference>
<dbReference type="PANTHER" id="PTHR43820">
    <property type="entry name" value="HIGH-AFFINITY BRANCHED-CHAIN AMINO ACID TRANSPORT ATP-BINDING PROTEIN LIVF"/>
    <property type="match status" value="1"/>
</dbReference>